<feature type="region of interest" description="Disordered" evidence="1">
    <location>
        <begin position="1"/>
        <end position="29"/>
    </location>
</feature>
<dbReference type="Proteomes" id="UP001356095">
    <property type="component" value="Unassembled WGS sequence"/>
</dbReference>
<sequence>MPTDASGPASPPPPHASPPTHPPSFDLTSRPWLPVQRLDGTEAELSLTEVFEQASHLRRLVGDVPTQDFVLLRLLLAVLHDALDGPEEIEDWAELWNDGDGDLPADRVRGYLDEHRDRFDLLHPSTPFLQVPDLHTAKGEHSSLDPIVADVPNNARFFTMRAHGAERLGFAEAARWLLHAHAYDTSGIKSGVVGDPRVKGGKVYPQGVGWAGNLGGVYVEGDDLRATLLLNLLPRDTDNLRSRTDDRPAWRHEPATAEALGGAEAQTRPHGLRDLYTWQSRRVRLHHDGDAVHGVLLAYGDPLTPRNKHDREPMTAWRRSPAQEKKIGEEQVYLPRDHDPARSAWRGLGALVTGHVRGAEQRREAAKIVRPRVLDWIARLTVEGYLDGGLLIRTRLVGAVYGTQQSVIDEIVDDTVAMPVVLLHEEDSTLGQTAVDAVNDAEGAVMVLGDLATALAEAAGAESEAPRATARDRGFAALDETFRKWLRDLRPSDDPLYPGEQRSRWQLTAREIVSGIGDDLLDSASEAAWTGRVVAAKNGPVWLTASRADLRFRSGLRRALPMATPDDPEAPQ</sequence>
<dbReference type="Gene3D" id="1.10.132.100">
    <property type="match status" value="1"/>
</dbReference>
<evidence type="ECO:0000313" key="3">
    <source>
        <dbReference type="Proteomes" id="UP001356095"/>
    </source>
</evidence>
<dbReference type="CDD" id="cd09729">
    <property type="entry name" value="Cse1_I-E"/>
    <property type="match status" value="1"/>
</dbReference>
<comment type="caution">
    <text evidence="2">The sequence shown here is derived from an EMBL/GenBank/DDBJ whole genome shotgun (WGS) entry which is preliminary data.</text>
</comment>
<gene>
    <name evidence="2" type="primary">casA</name>
    <name evidence="2" type="ORF">Q8791_12660</name>
</gene>
<dbReference type="NCBIfam" id="TIGR02547">
    <property type="entry name" value="casA_cse1"/>
    <property type="match status" value="1"/>
</dbReference>
<dbReference type="EMBL" id="JAUZMY010000010">
    <property type="protein sequence ID" value="MEE2038068.1"/>
    <property type="molecule type" value="Genomic_DNA"/>
</dbReference>
<organism evidence="2 3">
    <name type="scientific">Nocardiopsis codii</name>
    <dbReference type="NCBI Taxonomy" id="3065942"/>
    <lineage>
        <taxon>Bacteria</taxon>
        <taxon>Bacillati</taxon>
        <taxon>Actinomycetota</taxon>
        <taxon>Actinomycetes</taxon>
        <taxon>Streptosporangiales</taxon>
        <taxon>Nocardiopsidaceae</taxon>
        <taxon>Nocardiopsis</taxon>
    </lineage>
</organism>
<evidence type="ECO:0000313" key="2">
    <source>
        <dbReference type="EMBL" id="MEE2038068.1"/>
    </source>
</evidence>
<protein>
    <submittedName>
        <fullName evidence="2">Type I-E CRISPR-associated protein Cse1/CasA</fullName>
    </submittedName>
</protein>
<proteinExistence type="predicted"/>
<dbReference type="Pfam" id="PF09481">
    <property type="entry name" value="CRISPR_Cse1"/>
    <property type="match status" value="1"/>
</dbReference>
<dbReference type="RefSeq" id="WP_330091857.1">
    <property type="nucleotide sequence ID" value="NZ_JAUZMY010000010.1"/>
</dbReference>
<feature type="compositionally biased region" description="Basic and acidic residues" evidence="1">
    <location>
        <begin position="241"/>
        <end position="255"/>
    </location>
</feature>
<keyword evidence="3" id="KW-1185">Reference proteome</keyword>
<name>A0ABU7K760_9ACTN</name>
<reference evidence="2 3" key="1">
    <citation type="submission" date="2023-08" db="EMBL/GenBank/DDBJ databases">
        <authorList>
            <person name="Girao M."/>
            <person name="Carvalho M.F."/>
        </authorList>
    </citation>
    <scope>NUCLEOTIDE SEQUENCE [LARGE SCALE GENOMIC DNA]</scope>
    <source>
        <strain evidence="2 3">CT-R113</strain>
    </source>
</reference>
<feature type="compositionally biased region" description="Pro residues" evidence="1">
    <location>
        <begin position="9"/>
        <end position="22"/>
    </location>
</feature>
<feature type="region of interest" description="Disordered" evidence="1">
    <location>
        <begin position="241"/>
        <end position="266"/>
    </location>
</feature>
<dbReference type="InterPro" id="IPR013381">
    <property type="entry name" value="CRISPR-assoc_prot_Cse1"/>
</dbReference>
<accession>A0ABU7K760</accession>
<evidence type="ECO:0000256" key="1">
    <source>
        <dbReference type="SAM" id="MobiDB-lite"/>
    </source>
</evidence>